<dbReference type="EMBL" id="CP096659">
    <property type="protein sequence ID" value="UPV73730.1"/>
    <property type="molecule type" value="Genomic_DNA"/>
</dbReference>
<name>A0A8U0HRY7_9EURY</name>
<reference evidence="2 3" key="1">
    <citation type="submission" date="2022-04" db="EMBL/GenBank/DDBJ databases">
        <title>Diverse halophilic archaea isolated from saline environments.</title>
        <authorList>
            <person name="Cui H.-L."/>
        </authorList>
    </citation>
    <scope>NUCLEOTIDE SEQUENCE [LARGE SCALE GENOMIC DNA]</scope>
    <source>
        <strain evidence="2 3">XZYJT49</strain>
    </source>
</reference>
<dbReference type="RefSeq" id="WP_248649782.1">
    <property type="nucleotide sequence ID" value="NZ_CP096659.1"/>
</dbReference>
<keyword evidence="3" id="KW-1185">Reference proteome</keyword>
<dbReference type="GeneID" id="72186419"/>
<protein>
    <submittedName>
        <fullName evidence="2">Uncharacterized protein</fullName>
    </submittedName>
</protein>
<dbReference type="Proteomes" id="UP000830729">
    <property type="component" value="Chromosome"/>
</dbReference>
<evidence type="ECO:0000313" key="3">
    <source>
        <dbReference type="Proteomes" id="UP000830729"/>
    </source>
</evidence>
<evidence type="ECO:0000313" key="2">
    <source>
        <dbReference type="EMBL" id="UPV73730.1"/>
    </source>
</evidence>
<accession>A0A8U0HRY7</accession>
<evidence type="ECO:0000256" key="1">
    <source>
        <dbReference type="SAM" id="MobiDB-lite"/>
    </source>
</evidence>
<dbReference type="KEGG" id="halx:M0R89_14430"/>
<dbReference type="AlphaFoldDB" id="A0A8U0HRY7"/>
<feature type="region of interest" description="Disordered" evidence="1">
    <location>
        <begin position="31"/>
        <end position="50"/>
    </location>
</feature>
<sequence>MSAREIADETGANVETVRRWLLKHRLAIRGTTTHSSDDDYNPDWSRLKQD</sequence>
<proteinExistence type="predicted"/>
<gene>
    <name evidence="2" type="ORF">M0R89_14430</name>
</gene>
<organism evidence="2 3">
    <name type="scientific">Halorussus limi</name>
    <dbReference type="NCBI Taxonomy" id="2938695"/>
    <lineage>
        <taxon>Archaea</taxon>
        <taxon>Methanobacteriati</taxon>
        <taxon>Methanobacteriota</taxon>
        <taxon>Stenosarchaea group</taxon>
        <taxon>Halobacteria</taxon>
        <taxon>Halobacteriales</taxon>
        <taxon>Haladaptataceae</taxon>
        <taxon>Halorussus</taxon>
    </lineage>
</organism>